<organism evidence="2 3">
    <name type="scientific">Pleurodeles waltl</name>
    <name type="common">Iberian ribbed newt</name>
    <dbReference type="NCBI Taxonomy" id="8319"/>
    <lineage>
        <taxon>Eukaryota</taxon>
        <taxon>Metazoa</taxon>
        <taxon>Chordata</taxon>
        <taxon>Craniata</taxon>
        <taxon>Vertebrata</taxon>
        <taxon>Euteleostomi</taxon>
        <taxon>Amphibia</taxon>
        <taxon>Batrachia</taxon>
        <taxon>Caudata</taxon>
        <taxon>Salamandroidea</taxon>
        <taxon>Salamandridae</taxon>
        <taxon>Pleurodelinae</taxon>
        <taxon>Pleurodeles</taxon>
    </lineage>
</organism>
<evidence type="ECO:0000313" key="3">
    <source>
        <dbReference type="Proteomes" id="UP001066276"/>
    </source>
</evidence>
<reference evidence="2" key="1">
    <citation type="journal article" date="2022" name="bioRxiv">
        <title>Sequencing and chromosome-scale assembly of the giantPleurodeles waltlgenome.</title>
        <authorList>
            <person name="Brown T."/>
            <person name="Elewa A."/>
            <person name="Iarovenko S."/>
            <person name="Subramanian E."/>
            <person name="Araus A.J."/>
            <person name="Petzold A."/>
            <person name="Susuki M."/>
            <person name="Suzuki K.-i.T."/>
            <person name="Hayashi T."/>
            <person name="Toyoda A."/>
            <person name="Oliveira C."/>
            <person name="Osipova E."/>
            <person name="Leigh N.D."/>
            <person name="Simon A."/>
            <person name="Yun M.H."/>
        </authorList>
    </citation>
    <scope>NUCLEOTIDE SEQUENCE</scope>
    <source>
        <strain evidence="2">20211129_DDA</strain>
        <tissue evidence="2">Liver</tissue>
    </source>
</reference>
<keyword evidence="3" id="KW-1185">Reference proteome</keyword>
<comment type="caution">
    <text evidence="2">The sequence shown here is derived from an EMBL/GenBank/DDBJ whole genome shotgun (WGS) entry which is preliminary data.</text>
</comment>
<proteinExistence type="predicted"/>
<feature type="region of interest" description="Disordered" evidence="1">
    <location>
        <begin position="1"/>
        <end position="121"/>
    </location>
</feature>
<evidence type="ECO:0000256" key="1">
    <source>
        <dbReference type="SAM" id="MobiDB-lite"/>
    </source>
</evidence>
<dbReference type="Proteomes" id="UP001066276">
    <property type="component" value="Chromosome 2_1"/>
</dbReference>
<sequence>MVPLPGSNMSNGIRHKEVSALVVGPRTELRKQPPYRAFFDGRSQQEQDQGRTPEATRTVGKENAEESSVMESSRLKDSHKDREWHGTETEAGARSCQELGSIPCTPCSLKEEDTEVPTAAS</sequence>
<protein>
    <submittedName>
        <fullName evidence="2">Uncharacterized protein</fullName>
    </submittedName>
</protein>
<feature type="compositionally biased region" description="Basic and acidic residues" evidence="1">
    <location>
        <begin position="73"/>
        <end position="88"/>
    </location>
</feature>
<evidence type="ECO:0000313" key="2">
    <source>
        <dbReference type="EMBL" id="KAJ1201692.1"/>
    </source>
</evidence>
<dbReference type="AlphaFoldDB" id="A0AAV7VND4"/>
<dbReference type="EMBL" id="JANPWB010000003">
    <property type="protein sequence ID" value="KAJ1201692.1"/>
    <property type="molecule type" value="Genomic_DNA"/>
</dbReference>
<name>A0AAV7VND4_PLEWA</name>
<gene>
    <name evidence="2" type="ORF">NDU88_005498</name>
</gene>
<accession>A0AAV7VND4</accession>